<proteinExistence type="inferred from homology"/>
<dbReference type="GO" id="GO:0019073">
    <property type="term" value="P:viral DNA genome packaging"/>
    <property type="evidence" value="ECO:0007669"/>
    <property type="project" value="InterPro"/>
</dbReference>
<evidence type="ECO:0000256" key="1">
    <source>
        <dbReference type="ARBA" id="ARBA00022612"/>
    </source>
</evidence>
<dbReference type="Proteomes" id="UP000124840">
    <property type="component" value="Segment"/>
</dbReference>
<dbReference type="Pfam" id="PF01366">
    <property type="entry name" value="PRTP"/>
    <property type="match status" value="1"/>
</dbReference>
<evidence type="ECO:0000313" key="6">
    <source>
        <dbReference type="Proteomes" id="UP000124840"/>
    </source>
</evidence>
<keyword evidence="1" id="KW-1188">Viral release from host cell</keyword>
<dbReference type="InterPro" id="IPR000501">
    <property type="entry name" value="UL28/UL56"/>
</dbReference>
<accession>A0A0K0K605</accession>
<sequence length="764" mass="87518">MAEETQLRLMALAGQLQTLLFQIDILKRCDPEILLQKRLRSRIEHNALMALYIHSLLSNELSMQVNYRLTLQTYCVWLWLRRACSEIAALCNEIDKYSVLKDRKCFFEATLGYGKGFICPLHAEVQLQLYGMSSIISKELVLINDVENFMKQLNYCHCVVSCKNAIEALNTIDEFLVLSSGGSLVAAPDTYDHGQPCYVCLEELSVTANQGETIYRRLGYKICDHLTRQFPVNVSTDDLKRHLPFLRDVDPEKLKNVLSNETRIEAENHVEAGRTLSSSPGESEASKILNKYDVFTEPPGPVYQLSELQYWLASGKRTPSGVESQTTTSQSVLKQLDKDLSELFKRAEDFEQECIRLERTLFEKVHAHFHRVAQAELISPQHSLVDTLITGVLATSPDTEIAALIKACYDHHLSLPLFRRLRNPEKVDTDALEELVEKLRGSDKETQPVTEGTSTSDLTANLRGTIERDEDSIEVLLKKAERDLDVRQKNYVEKLSARSFSNLDRCIKIQRAELEKLMRANIYGETLPVMYVTLKNAFLARRAFLDIVCAEESLHSKILRIDQNDGRAYDWHQYIRSSITRYQIDQTMLPRLTNRFFEILSGPLFKHHKERFPQPPNTSIYFSVENVGLLPHLKEELANFTKRHRSCDWMTSEFRRFYNFAGISNSTAIQRAACGYIREALFATTAFEKIFHSGNTKLLRADCVEFDLDGPILENGLYLTFEEEHPLVAVWGVDDRGKLGPASTIIVEKDLYAVLYAILHRREH</sequence>
<protein>
    <submittedName>
        <fullName evidence="5">DNA packaging terminase subunit 2</fullName>
    </submittedName>
</protein>
<evidence type="ECO:0000256" key="2">
    <source>
        <dbReference type="ARBA" id="ARBA00022921"/>
    </source>
</evidence>
<name>A0A0K0K605_ILTV</name>
<gene>
    <name evidence="5" type="primary">UL28</name>
    <name evidence="5" type="ORF">ILTVK317_ORF25</name>
</gene>
<keyword evidence="4" id="KW-0175">Coiled coil</keyword>
<keyword evidence="3" id="KW-0231">Viral genome packaging</keyword>
<evidence type="ECO:0000313" key="5">
    <source>
        <dbReference type="EMBL" id="AGN48337.1"/>
    </source>
</evidence>
<dbReference type="HAMAP" id="MF_04014">
    <property type="entry name" value="HSV_TRM1"/>
    <property type="match status" value="1"/>
</dbReference>
<feature type="coiled-coil region" evidence="4">
    <location>
        <begin position="333"/>
        <end position="360"/>
    </location>
</feature>
<reference evidence="6" key="1">
    <citation type="submission" date="2012-08" db="EMBL/GenBank/DDBJ databases">
        <authorList>
            <person name="Xu Y.-L."/>
            <person name="He P."/>
            <person name="Zhang L."/>
            <person name="Dong S.-L."/>
            <person name="Li F."/>
        </authorList>
    </citation>
    <scope>NUCLEOTIDE SEQUENCE [LARGE SCALE GENOMIC DNA]</scope>
</reference>
<organismHost>
    <name type="scientific">Gallus gallus</name>
    <name type="common">Chicken</name>
    <dbReference type="NCBI Taxonomy" id="9031"/>
</organismHost>
<dbReference type="EMBL" id="JX458824">
    <property type="protein sequence ID" value="AGN48337.1"/>
    <property type="molecule type" value="Genomic_DNA"/>
</dbReference>
<evidence type="ECO:0000256" key="4">
    <source>
        <dbReference type="SAM" id="Coils"/>
    </source>
</evidence>
<keyword evidence="2" id="KW-0426">Late protein</keyword>
<evidence type="ECO:0000256" key="3">
    <source>
        <dbReference type="ARBA" id="ARBA00023219"/>
    </source>
</evidence>
<organism evidence="5 6">
    <name type="scientific">Infectious laryngotracheitis virus</name>
    <name type="common">ILTV</name>
    <name type="synonym">Gallid herpesvirus 1</name>
    <dbReference type="NCBI Taxonomy" id="10386"/>
    <lineage>
        <taxon>Viruses</taxon>
        <taxon>Duplodnaviria</taxon>
        <taxon>Heunggongvirae</taxon>
        <taxon>Peploviricota</taxon>
        <taxon>Herviviricetes</taxon>
        <taxon>Herpesvirales</taxon>
        <taxon>Orthoherpesviridae</taxon>
        <taxon>Alphaherpesvirinae</taxon>
        <taxon>Iltovirus</taxon>
        <taxon>Iltovirus gallidalpha1</taxon>
    </lineage>
</organism>